<evidence type="ECO:0000256" key="1">
    <source>
        <dbReference type="ARBA" id="ARBA00004651"/>
    </source>
</evidence>
<feature type="transmembrane region" description="Helical" evidence="6">
    <location>
        <begin position="131"/>
        <end position="149"/>
    </location>
</feature>
<dbReference type="InterPro" id="IPR024923">
    <property type="entry name" value="PG_synth_SpoVB"/>
</dbReference>
<dbReference type="RefSeq" id="WP_011197346.1">
    <property type="nucleotide sequence ID" value="NC_006177.1"/>
</dbReference>
<feature type="transmembrane region" description="Helical" evidence="6">
    <location>
        <begin position="255"/>
        <end position="277"/>
    </location>
</feature>
<keyword evidence="4 6" id="KW-1133">Transmembrane helix</keyword>
<dbReference type="OrthoDB" id="9775950at2"/>
<dbReference type="Pfam" id="PF01943">
    <property type="entry name" value="Polysacc_synt"/>
    <property type="match status" value="1"/>
</dbReference>
<gene>
    <name evidence="7" type="primary">spoVB</name>
    <name evidence="7" type="ordered locus">STH3233</name>
</gene>
<evidence type="ECO:0000256" key="2">
    <source>
        <dbReference type="ARBA" id="ARBA00022475"/>
    </source>
</evidence>
<keyword evidence="5 6" id="KW-0472">Membrane</keyword>
<feature type="transmembrane region" description="Helical" evidence="6">
    <location>
        <begin position="314"/>
        <end position="337"/>
    </location>
</feature>
<dbReference type="GO" id="GO:0005886">
    <property type="term" value="C:plasma membrane"/>
    <property type="evidence" value="ECO:0007669"/>
    <property type="project" value="UniProtKB-SubCell"/>
</dbReference>
<dbReference type="InterPro" id="IPR002797">
    <property type="entry name" value="Polysacc_synth"/>
</dbReference>
<dbReference type="PIRSF" id="PIRSF038958">
    <property type="entry name" value="PG_synth_SpoVB"/>
    <property type="match status" value="1"/>
</dbReference>
<feature type="transmembrane region" description="Helical" evidence="6">
    <location>
        <begin position="195"/>
        <end position="216"/>
    </location>
</feature>
<evidence type="ECO:0000313" key="8">
    <source>
        <dbReference type="Proteomes" id="UP000000417"/>
    </source>
</evidence>
<evidence type="ECO:0000256" key="5">
    <source>
        <dbReference type="ARBA" id="ARBA00023136"/>
    </source>
</evidence>
<feature type="transmembrane region" description="Helical" evidence="6">
    <location>
        <begin position="438"/>
        <end position="458"/>
    </location>
</feature>
<accession>Q67JD5</accession>
<dbReference type="Proteomes" id="UP000000417">
    <property type="component" value="Chromosome"/>
</dbReference>
<dbReference type="AlphaFoldDB" id="Q67JD5"/>
<protein>
    <submittedName>
        <fullName evidence="7">Stage V sporulation protein B</fullName>
    </submittedName>
</protein>
<evidence type="ECO:0000256" key="6">
    <source>
        <dbReference type="SAM" id="Phobius"/>
    </source>
</evidence>
<feature type="transmembrane region" description="Helical" evidence="6">
    <location>
        <begin position="57"/>
        <end position="77"/>
    </location>
</feature>
<keyword evidence="3 6" id="KW-0812">Transmembrane</keyword>
<proteinExistence type="predicted"/>
<keyword evidence="2" id="KW-1003">Cell membrane</keyword>
<feature type="transmembrane region" description="Helical" evidence="6">
    <location>
        <begin position="7"/>
        <end position="28"/>
    </location>
</feature>
<keyword evidence="8" id="KW-1185">Reference proteome</keyword>
<dbReference type="PANTHER" id="PTHR30250:SF21">
    <property type="entry name" value="LIPID II FLIPPASE MURJ"/>
    <property type="match status" value="1"/>
</dbReference>
<dbReference type="STRING" id="292459.STH3233"/>
<feature type="transmembrane region" description="Helical" evidence="6">
    <location>
        <begin position="501"/>
        <end position="524"/>
    </location>
</feature>
<feature type="transmembrane region" description="Helical" evidence="6">
    <location>
        <begin position="170"/>
        <end position="189"/>
    </location>
</feature>
<dbReference type="KEGG" id="sth:STH3233"/>
<evidence type="ECO:0000313" key="7">
    <source>
        <dbReference type="EMBL" id="BAD42215.1"/>
    </source>
</evidence>
<dbReference type="EMBL" id="AP006840">
    <property type="protein sequence ID" value="BAD42215.1"/>
    <property type="molecule type" value="Genomic_DNA"/>
</dbReference>
<dbReference type="CDD" id="cd13124">
    <property type="entry name" value="MATE_SpoVB_like"/>
    <property type="match status" value="1"/>
</dbReference>
<dbReference type="HOGENOM" id="CLU_022017_2_1_9"/>
<feature type="transmembrane region" description="Helical" evidence="6">
    <location>
        <begin position="478"/>
        <end position="495"/>
    </location>
</feature>
<dbReference type="InterPro" id="IPR050833">
    <property type="entry name" value="Poly_Biosynth_Transport"/>
</dbReference>
<dbReference type="PANTHER" id="PTHR30250">
    <property type="entry name" value="PST FAMILY PREDICTED COLANIC ACID TRANSPORTER"/>
    <property type="match status" value="1"/>
</dbReference>
<evidence type="ECO:0000256" key="3">
    <source>
        <dbReference type="ARBA" id="ARBA00022692"/>
    </source>
</evidence>
<organism evidence="7 8">
    <name type="scientific">Symbiobacterium thermophilum (strain DSM 24528 / JCM 14929 / IAM 14863 / T)</name>
    <dbReference type="NCBI Taxonomy" id="292459"/>
    <lineage>
        <taxon>Bacteria</taxon>
        <taxon>Bacillati</taxon>
        <taxon>Bacillota</taxon>
        <taxon>Clostridia</taxon>
        <taxon>Eubacteriales</taxon>
        <taxon>Symbiobacteriaceae</taxon>
        <taxon>Symbiobacterium</taxon>
    </lineage>
</organism>
<name>Q67JD5_SYMTH</name>
<feature type="transmembrane region" description="Helical" evidence="6">
    <location>
        <begin position="97"/>
        <end position="119"/>
    </location>
</feature>
<feature type="transmembrane region" description="Helical" evidence="6">
    <location>
        <begin position="349"/>
        <end position="368"/>
    </location>
</feature>
<evidence type="ECO:0000256" key="4">
    <source>
        <dbReference type="ARBA" id="ARBA00022989"/>
    </source>
</evidence>
<dbReference type="eggNOG" id="COG2244">
    <property type="taxonomic scope" value="Bacteria"/>
</dbReference>
<reference evidence="7 8" key="1">
    <citation type="journal article" date="2004" name="Nucleic Acids Res.">
        <title>Genome sequence of Symbiobacterium thermophilum, an uncultivable bacterium that depends on microbial commensalism.</title>
        <authorList>
            <person name="Ueda K."/>
            <person name="Yamashita A."/>
            <person name="Ishikawa J."/>
            <person name="Shimada M."/>
            <person name="Watsuji T."/>
            <person name="Morimura K."/>
            <person name="Ikeda H."/>
            <person name="Hattori M."/>
            <person name="Beppu T."/>
        </authorList>
    </citation>
    <scope>NUCLEOTIDE SEQUENCE [LARGE SCALE GENOMIC DNA]</scope>
    <source>
        <strain evidence="8">T / IAM 14863</strain>
    </source>
</reference>
<sequence>MREGESFLRGAFVLTLATLITRLLGLLYKPVVARIFAPFDGRGGAVGLGLTQVPVTAYQIVLSFTSVGLNVGIARLVAEQMALGDAHGARRVFRSSLALMTGLGLVGALGFYFGAPWIARAISPEVLEAAHGFRAMAPALLLTSVLAAYRGLFQGFQEMTPTAVSQIVEQVVRVGAGAALTWALVRVSVPLGAAGFNLGDVFGAAAALIYMLILAARRGGALWQAEQAAAQGPGVLAGPAPDRAVKRRLPRGLRLYGRIFAVAAPITVVGAVVPLMMMADALFVFRTLAATGVTGVDAQEQYGLLTNVFMIVNLPAIVSTAVYTAVLPALAGSAALGRTAEARLKARQAYRITFLLGIPAQAGIWALAPGIYRLIYGFPAGGPALEAMAWSVLPIMLQQTTSGVLQGMGRIGAPVRNFVLGAAVKIGLTAWWTGPYGIAGAAWATAVGFGVAALLNLVEVERLLGRTMLTRSMLWKPLGAALAMVGVLRLLQPYLPPGNGGVLLAIAAGAAVYGLALLAAGGVYRRDVAAIPRFGPRLAAMLDRTRLLR</sequence>
<comment type="subcellular location">
    <subcellularLocation>
        <location evidence="1">Cell membrane</location>
        <topology evidence="1">Multi-pass membrane protein</topology>
    </subcellularLocation>
</comment>